<evidence type="ECO:0000259" key="3">
    <source>
        <dbReference type="PROSITE" id="PS51668"/>
    </source>
</evidence>
<comment type="caution">
    <text evidence="4">The sequence shown here is derived from an EMBL/GenBank/DDBJ whole genome shotgun (WGS) entry which is preliminary data.</text>
</comment>
<dbReference type="EMBL" id="JZWS02000008">
    <property type="protein sequence ID" value="MCL7344412.1"/>
    <property type="molecule type" value="Genomic_DNA"/>
</dbReference>
<dbReference type="InterPro" id="IPR040372">
    <property type="entry name" value="YaeB-like"/>
</dbReference>
<dbReference type="PANTHER" id="PTHR12818:SF0">
    <property type="entry name" value="TRNA (ADENINE(37)-N6)-METHYLTRANSFERASE"/>
    <property type="match status" value="1"/>
</dbReference>
<dbReference type="CDD" id="cd09281">
    <property type="entry name" value="UPF0066"/>
    <property type="match status" value="1"/>
</dbReference>
<dbReference type="NCBIfam" id="TIGR00104">
    <property type="entry name" value="tRNA_TsaA"/>
    <property type="match status" value="1"/>
</dbReference>
<organism evidence="4">
    <name type="scientific">Candidatus Aramenus sulfurataquae</name>
    <dbReference type="NCBI Taxonomy" id="1326980"/>
    <lineage>
        <taxon>Archaea</taxon>
        <taxon>Thermoproteota</taxon>
        <taxon>Thermoprotei</taxon>
        <taxon>Sulfolobales</taxon>
        <taxon>Sulfolobaceae</taxon>
        <taxon>Candidatus Aramenus</taxon>
    </lineage>
</organism>
<evidence type="ECO:0000256" key="1">
    <source>
        <dbReference type="ARBA" id="ARBA00022691"/>
    </source>
</evidence>
<dbReference type="Gene3D" id="2.40.30.70">
    <property type="entry name" value="YaeB-like"/>
    <property type="match status" value="1"/>
</dbReference>
<keyword evidence="1" id="KW-0949">S-adenosyl-L-methionine</keyword>
<evidence type="ECO:0000313" key="4">
    <source>
        <dbReference type="EMBL" id="MCL7344412.1"/>
    </source>
</evidence>
<dbReference type="PANTHER" id="PTHR12818">
    <property type="entry name" value="TRNA (ADENINE(37)-N6)-METHYLTRANSFERASE"/>
    <property type="match status" value="1"/>
</dbReference>
<dbReference type="InterPro" id="IPR036413">
    <property type="entry name" value="YaeB-like_sf"/>
</dbReference>
<sequence length="146" mass="16459">MNFKPIGYVRRGKGASRKEIVDLVILEEYAEGLKGIEEFSHLFVLYFMHLAKEDKLVRELDGVKVGVFATRSPNRPNPIGLSVVELLSVEGIALKVRGINAFDGTPILDVKPYDEWDSVQNPRVPEWYKRTHLKEQGLCGQPHEGG</sequence>
<name>A0AAE3FND7_9CREN</name>
<dbReference type="Pfam" id="PF01980">
    <property type="entry name" value="TrmO_N"/>
    <property type="match status" value="1"/>
</dbReference>
<protein>
    <submittedName>
        <fullName evidence="4">tRNA (N6-threonylcarbamoyladenosine(37)-N6)-methyltransferase TrmO</fullName>
    </submittedName>
</protein>
<gene>
    <name evidence="4" type="primary">tsaA</name>
    <name evidence="4" type="ORF">TQ35_007560</name>
</gene>
<dbReference type="InterPro" id="IPR023370">
    <property type="entry name" value="TrmO-like_N"/>
</dbReference>
<dbReference type="InterPro" id="IPR023368">
    <property type="entry name" value="UPF0066_cons_site"/>
</dbReference>
<feature type="domain" description="TsaA-like" evidence="3">
    <location>
        <begin position="3"/>
        <end position="122"/>
    </location>
</feature>
<evidence type="ECO:0000256" key="2">
    <source>
        <dbReference type="ARBA" id="ARBA00033753"/>
    </source>
</evidence>
<accession>A0AAE3FND7</accession>
<dbReference type="SUPFAM" id="SSF118196">
    <property type="entry name" value="YaeB-like"/>
    <property type="match status" value="1"/>
</dbReference>
<dbReference type="PROSITE" id="PS51668">
    <property type="entry name" value="TSAA_2"/>
    <property type="match status" value="1"/>
</dbReference>
<dbReference type="InterPro" id="IPR036414">
    <property type="entry name" value="YaeB_N_sf"/>
</dbReference>
<dbReference type="PROSITE" id="PS01318">
    <property type="entry name" value="TSAA_1"/>
    <property type="match status" value="1"/>
</dbReference>
<comment type="similarity">
    <text evidence="2">Belongs to the tRNA methyltransferase O family.</text>
</comment>
<proteinExistence type="inferred from homology"/>
<dbReference type="AlphaFoldDB" id="A0AAE3FND7"/>
<reference evidence="4" key="1">
    <citation type="submission" date="2022-05" db="EMBL/GenBank/DDBJ databases">
        <title>Metagenome Sequencing of an Archaeal-Dominated Microbial Community from a Hot Spring at the Los Azufres Geothermal Field, Mexico.</title>
        <authorList>
            <person name="Marin-Paredes R."/>
            <person name="Martinez-Romero E."/>
            <person name="Servin-Garciduenas L.E."/>
        </authorList>
    </citation>
    <scope>NUCLEOTIDE SEQUENCE</scope>
    <source>
        <strain evidence="4">AZ1-454</strain>
    </source>
</reference>